<reference evidence="12" key="2">
    <citation type="journal article" date="2014" name="Mitochondrial DNA">
        <title>The complete mitochondrial genome of common fouling barnacle Amphibalanus amphitrite (Darwin, 1854) (Sessilia: Balanidae) reveals gene rearrangements compared to pancrustacean ground pattern.</title>
        <authorList>
            <person name="Shen X."/>
            <person name="Chan B.K."/>
            <person name="Tsang L.M."/>
        </authorList>
    </citation>
    <scope>NUCLEOTIDE SEQUENCE</scope>
</reference>
<evidence type="ECO:0000256" key="2">
    <source>
        <dbReference type="ARBA" id="ARBA00010519"/>
    </source>
</evidence>
<dbReference type="InterPro" id="IPR039428">
    <property type="entry name" value="NUOK/Mnh_C1-like"/>
</dbReference>
<evidence type="ECO:0000256" key="7">
    <source>
        <dbReference type="ARBA" id="ARBA00023027"/>
    </source>
</evidence>
<gene>
    <name evidence="12" type="primary">ND4L</name>
</gene>
<dbReference type="RefSeq" id="YP_009047711.1">
    <property type="nucleotide sequence ID" value="NC_024525.1"/>
</dbReference>
<dbReference type="OrthoDB" id="6146597at2759"/>
<keyword evidence="4 11" id="KW-0812">Transmembrane</keyword>
<keyword evidence="6 11" id="KW-1133">Transmembrane helix</keyword>
<sequence length="97" mass="11053">MTVLLFFMPMFMFLVGTWIYISKRKHLMNMLISLEYLVLSIFMLLMLVTFLMGLETYVSLIFLVASVCEGSLGVGMMVGMVRSHGSDYISSFNVLKC</sequence>
<reference evidence="12" key="1">
    <citation type="submission" date="2013-08" db="EMBL/GenBank/DDBJ databases">
        <authorList>
            <person name="Chan B.K.K."/>
        </authorList>
    </citation>
    <scope>NUCLEOTIDE SEQUENCE</scope>
</reference>
<evidence type="ECO:0000256" key="8">
    <source>
        <dbReference type="ARBA" id="ARBA00023136"/>
    </source>
</evidence>
<dbReference type="CTD" id="4539"/>
<dbReference type="EMBL" id="KF588709">
    <property type="protein sequence ID" value="AGZ78481.1"/>
    <property type="molecule type" value="Genomic_DNA"/>
</dbReference>
<evidence type="ECO:0000256" key="5">
    <source>
        <dbReference type="ARBA" id="ARBA00022967"/>
    </source>
</evidence>
<feature type="transmembrane region" description="Helical" evidence="11">
    <location>
        <begin position="6"/>
        <end position="22"/>
    </location>
</feature>
<feature type="transmembrane region" description="Helical" evidence="11">
    <location>
        <begin position="60"/>
        <end position="81"/>
    </location>
</feature>
<comment type="similarity">
    <text evidence="2">Belongs to the complex I subunit 4L family.</text>
</comment>
<evidence type="ECO:0000256" key="9">
    <source>
        <dbReference type="ARBA" id="ARBA00031586"/>
    </source>
</evidence>
<comment type="subcellular location">
    <subcellularLocation>
        <location evidence="1">Membrane</location>
        <topology evidence="1">Multi-pass membrane protein</topology>
    </subcellularLocation>
</comment>
<dbReference type="GO" id="GO:0016020">
    <property type="term" value="C:membrane"/>
    <property type="evidence" value="ECO:0007669"/>
    <property type="project" value="UniProtKB-SubCell"/>
</dbReference>
<name>A0A067YCT7_AMPAM</name>
<evidence type="ECO:0000256" key="1">
    <source>
        <dbReference type="ARBA" id="ARBA00004141"/>
    </source>
</evidence>
<comment type="catalytic activity">
    <reaction evidence="10">
        <text>a ubiquinone + NADH + 5 H(+)(in) = a ubiquinol + NAD(+) + 4 H(+)(out)</text>
        <dbReference type="Rhea" id="RHEA:29091"/>
        <dbReference type="Rhea" id="RHEA-COMP:9565"/>
        <dbReference type="Rhea" id="RHEA-COMP:9566"/>
        <dbReference type="ChEBI" id="CHEBI:15378"/>
        <dbReference type="ChEBI" id="CHEBI:16389"/>
        <dbReference type="ChEBI" id="CHEBI:17976"/>
        <dbReference type="ChEBI" id="CHEBI:57540"/>
        <dbReference type="ChEBI" id="CHEBI:57945"/>
        <dbReference type="EC" id="7.1.1.2"/>
    </reaction>
</comment>
<evidence type="ECO:0000256" key="11">
    <source>
        <dbReference type="SAM" id="Phobius"/>
    </source>
</evidence>
<dbReference type="Pfam" id="PF00420">
    <property type="entry name" value="Oxidored_q2"/>
    <property type="match status" value="1"/>
</dbReference>
<dbReference type="GeneID" id="19907492"/>
<geneLocation type="mitochondrion" evidence="12"/>
<organism evidence="12">
    <name type="scientific">Amphibalanus amphitrite</name>
    <name type="common">Striped barnacle</name>
    <name type="synonym">Balanus amphitrite</name>
    <dbReference type="NCBI Taxonomy" id="1232801"/>
    <lineage>
        <taxon>Eukaryota</taxon>
        <taxon>Metazoa</taxon>
        <taxon>Ecdysozoa</taxon>
        <taxon>Arthropoda</taxon>
        <taxon>Crustacea</taxon>
        <taxon>Multicrustacea</taxon>
        <taxon>Cirripedia</taxon>
        <taxon>Thoracica</taxon>
        <taxon>Thoracicalcarea</taxon>
        <taxon>Balanomorpha</taxon>
        <taxon>Balanoidea</taxon>
        <taxon>Balanidae</taxon>
        <taxon>Amphibalaninae</taxon>
        <taxon>Amphibalanus</taxon>
    </lineage>
</organism>
<dbReference type="AlphaFoldDB" id="A0A067YCT7"/>
<keyword evidence="5" id="KW-1278">Translocase</keyword>
<accession>A0A067YCT7</accession>
<evidence type="ECO:0000256" key="6">
    <source>
        <dbReference type="ARBA" id="ARBA00022989"/>
    </source>
</evidence>
<dbReference type="GO" id="GO:0008137">
    <property type="term" value="F:NADH dehydrogenase (ubiquinone) activity"/>
    <property type="evidence" value="ECO:0007669"/>
    <property type="project" value="UniProtKB-EC"/>
</dbReference>
<proteinExistence type="inferred from homology"/>
<keyword evidence="7" id="KW-0520">NAD</keyword>
<keyword evidence="12" id="KW-0496">Mitochondrion</keyword>
<dbReference type="Gene3D" id="1.10.287.3510">
    <property type="match status" value="1"/>
</dbReference>
<feature type="transmembrane region" description="Helical" evidence="11">
    <location>
        <begin position="34"/>
        <end position="54"/>
    </location>
</feature>
<evidence type="ECO:0000256" key="4">
    <source>
        <dbReference type="ARBA" id="ARBA00022692"/>
    </source>
</evidence>
<evidence type="ECO:0000256" key="10">
    <source>
        <dbReference type="ARBA" id="ARBA00049551"/>
    </source>
</evidence>
<evidence type="ECO:0000256" key="3">
    <source>
        <dbReference type="ARBA" id="ARBA00016612"/>
    </source>
</evidence>
<protein>
    <recommendedName>
        <fullName evidence="3">NADH-ubiquinone oxidoreductase chain 4L</fullName>
    </recommendedName>
    <alternativeName>
        <fullName evidence="9">NADH dehydrogenase subunit 4L</fullName>
    </alternativeName>
</protein>
<evidence type="ECO:0000313" key="12">
    <source>
        <dbReference type="EMBL" id="AGZ78481.1"/>
    </source>
</evidence>
<keyword evidence="8 11" id="KW-0472">Membrane</keyword>